<name>A0A4R5DND9_9ACTN</name>
<comment type="caution">
    <text evidence="6">The sequence shown here is derived from an EMBL/GenBank/DDBJ whole genome shotgun (WGS) entry which is preliminary data.</text>
</comment>
<dbReference type="AlphaFoldDB" id="A0A4R5DND9"/>
<evidence type="ECO:0000256" key="4">
    <source>
        <dbReference type="PROSITE-ProRule" id="PRU00335"/>
    </source>
</evidence>
<dbReference type="PANTHER" id="PTHR30055:SF234">
    <property type="entry name" value="HTH-TYPE TRANSCRIPTIONAL REGULATOR BETI"/>
    <property type="match status" value="1"/>
</dbReference>
<dbReference type="PRINTS" id="PR00455">
    <property type="entry name" value="HTHTETR"/>
</dbReference>
<evidence type="ECO:0000256" key="3">
    <source>
        <dbReference type="ARBA" id="ARBA00023163"/>
    </source>
</evidence>
<evidence type="ECO:0000259" key="5">
    <source>
        <dbReference type="PROSITE" id="PS50977"/>
    </source>
</evidence>
<evidence type="ECO:0000256" key="1">
    <source>
        <dbReference type="ARBA" id="ARBA00023015"/>
    </source>
</evidence>
<dbReference type="PROSITE" id="PS50977">
    <property type="entry name" value="HTH_TETR_2"/>
    <property type="match status" value="1"/>
</dbReference>
<keyword evidence="2 4" id="KW-0238">DNA-binding</keyword>
<accession>A0A4R5DND9</accession>
<dbReference type="EMBL" id="SMKZ01000001">
    <property type="protein sequence ID" value="TDE15842.1"/>
    <property type="molecule type" value="Genomic_DNA"/>
</dbReference>
<evidence type="ECO:0000256" key="2">
    <source>
        <dbReference type="ARBA" id="ARBA00023125"/>
    </source>
</evidence>
<dbReference type="SUPFAM" id="SSF48498">
    <property type="entry name" value="Tetracyclin repressor-like, C-terminal domain"/>
    <property type="match status" value="1"/>
</dbReference>
<dbReference type="Proteomes" id="UP000294739">
    <property type="component" value="Unassembled WGS sequence"/>
</dbReference>
<gene>
    <name evidence="6" type="ORF">E1269_00660</name>
</gene>
<dbReference type="OrthoDB" id="9795011at2"/>
<dbReference type="InParanoid" id="A0A4R5DND9"/>
<proteinExistence type="predicted"/>
<dbReference type="InterPro" id="IPR050109">
    <property type="entry name" value="HTH-type_TetR-like_transc_reg"/>
</dbReference>
<dbReference type="GO" id="GO:0000976">
    <property type="term" value="F:transcription cis-regulatory region binding"/>
    <property type="evidence" value="ECO:0007669"/>
    <property type="project" value="TreeGrafter"/>
</dbReference>
<feature type="DNA-binding region" description="H-T-H motif" evidence="4">
    <location>
        <begin position="31"/>
        <end position="50"/>
    </location>
</feature>
<dbReference type="RefSeq" id="WP_131889943.1">
    <property type="nucleotide sequence ID" value="NZ_SMKZ01000001.1"/>
</dbReference>
<keyword evidence="1" id="KW-0805">Transcription regulation</keyword>
<sequence length="186" mass="19833">MVRHPALRDRIAAGILDTAASVLAERGDAASMAEIARAAGVGRATLYRYFPTREALLLGLTRAAFEELSVRIADASLDTVPLREGVARASRAFIAAGARYAAVVHVGKTYVDDPAEFDRAVAEPVRALLRRGVADGELRTDLPAEVLFEMFTGLLERGLRLVERGQLGAEQAGAAITTVFLDGASR</sequence>
<dbReference type="GO" id="GO:0003700">
    <property type="term" value="F:DNA-binding transcription factor activity"/>
    <property type="evidence" value="ECO:0007669"/>
    <property type="project" value="TreeGrafter"/>
</dbReference>
<dbReference type="InterPro" id="IPR036271">
    <property type="entry name" value="Tet_transcr_reg_TetR-rel_C_sf"/>
</dbReference>
<keyword evidence="7" id="KW-1185">Reference proteome</keyword>
<dbReference type="InterPro" id="IPR001647">
    <property type="entry name" value="HTH_TetR"/>
</dbReference>
<organism evidence="6 7">
    <name type="scientific">Jiangella asiatica</name>
    <dbReference type="NCBI Taxonomy" id="2530372"/>
    <lineage>
        <taxon>Bacteria</taxon>
        <taxon>Bacillati</taxon>
        <taxon>Actinomycetota</taxon>
        <taxon>Actinomycetes</taxon>
        <taxon>Jiangellales</taxon>
        <taxon>Jiangellaceae</taxon>
        <taxon>Jiangella</taxon>
    </lineage>
</organism>
<dbReference type="Gene3D" id="1.10.357.10">
    <property type="entry name" value="Tetracycline Repressor, domain 2"/>
    <property type="match status" value="1"/>
</dbReference>
<dbReference type="Pfam" id="PF00440">
    <property type="entry name" value="TetR_N"/>
    <property type="match status" value="1"/>
</dbReference>
<dbReference type="PANTHER" id="PTHR30055">
    <property type="entry name" value="HTH-TYPE TRANSCRIPTIONAL REGULATOR RUTR"/>
    <property type="match status" value="1"/>
</dbReference>
<reference evidence="6 7" key="1">
    <citation type="submission" date="2019-03" db="EMBL/GenBank/DDBJ databases">
        <title>Draft genome sequences of novel Actinobacteria.</title>
        <authorList>
            <person name="Sahin N."/>
            <person name="Ay H."/>
            <person name="Saygin H."/>
        </authorList>
    </citation>
    <scope>NUCLEOTIDE SEQUENCE [LARGE SCALE GENOMIC DNA]</scope>
    <source>
        <strain evidence="6 7">5K138</strain>
    </source>
</reference>
<protein>
    <submittedName>
        <fullName evidence="6">TetR/AcrR family transcriptional regulator</fullName>
    </submittedName>
</protein>
<evidence type="ECO:0000313" key="7">
    <source>
        <dbReference type="Proteomes" id="UP000294739"/>
    </source>
</evidence>
<feature type="domain" description="HTH tetR-type" evidence="5">
    <location>
        <begin position="9"/>
        <end position="68"/>
    </location>
</feature>
<evidence type="ECO:0000313" key="6">
    <source>
        <dbReference type="EMBL" id="TDE15842.1"/>
    </source>
</evidence>
<dbReference type="InterPro" id="IPR009057">
    <property type="entry name" value="Homeodomain-like_sf"/>
</dbReference>
<keyword evidence="3" id="KW-0804">Transcription</keyword>
<dbReference type="SUPFAM" id="SSF46689">
    <property type="entry name" value="Homeodomain-like"/>
    <property type="match status" value="1"/>
</dbReference>